<gene>
    <name evidence="2" type="ORF">QBC33DRAFT_554966</name>
</gene>
<sequence>MEMGGRVQDPSGKDPAVVLPPGIWLPPTCTQRQDDDNFSLAQASVTLELDSSAGSELRVTDTHCGSSQTGRSTKRYPCHFETYHRNGLHSYCGVPGQQNHHGGFDTVARVKSHLLDRHNPEVQCDNCGQSHPDLRKHGKGKCQQRSYCLMTKEQAEAIRKFRVRESASDVPWYEVLKILIPKMKHVSTDKLRAMFPAGIVPNINVTH</sequence>
<name>A0AAJ0CAN7_9PEZI</name>
<comment type="caution">
    <text evidence="2">The sequence shown here is derived from an EMBL/GenBank/DDBJ whole genome shotgun (WGS) entry which is preliminary data.</text>
</comment>
<evidence type="ECO:0000313" key="3">
    <source>
        <dbReference type="Proteomes" id="UP001244011"/>
    </source>
</evidence>
<evidence type="ECO:0000313" key="2">
    <source>
        <dbReference type="EMBL" id="KAK1771802.1"/>
    </source>
</evidence>
<dbReference type="GeneID" id="85312763"/>
<keyword evidence="3" id="KW-1185">Reference proteome</keyword>
<evidence type="ECO:0000256" key="1">
    <source>
        <dbReference type="SAM" id="MobiDB-lite"/>
    </source>
</evidence>
<dbReference type="RefSeq" id="XP_060288015.1">
    <property type="nucleotide sequence ID" value="XM_060429576.1"/>
</dbReference>
<dbReference type="Proteomes" id="UP001244011">
    <property type="component" value="Unassembled WGS sequence"/>
</dbReference>
<accession>A0AAJ0CAN7</accession>
<reference evidence="2" key="1">
    <citation type="submission" date="2023-06" db="EMBL/GenBank/DDBJ databases">
        <title>Genome-scale phylogeny and comparative genomics of the fungal order Sordariales.</title>
        <authorList>
            <consortium name="Lawrence Berkeley National Laboratory"/>
            <person name="Hensen N."/>
            <person name="Bonometti L."/>
            <person name="Westerberg I."/>
            <person name="Brannstrom I.O."/>
            <person name="Guillou S."/>
            <person name="Cros-Aarteil S."/>
            <person name="Calhoun S."/>
            <person name="Haridas S."/>
            <person name="Kuo A."/>
            <person name="Mondo S."/>
            <person name="Pangilinan J."/>
            <person name="Riley R."/>
            <person name="Labutti K."/>
            <person name="Andreopoulos B."/>
            <person name="Lipzen A."/>
            <person name="Chen C."/>
            <person name="Yanf M."/>
            <person name="Daum C."/>
            <person name="Ng V."/>
            <person name="Clum A."/>
            <person name="Steindorff A."/>
            <person name="Ohm R."/>
            <person name="Martin F."/>
            <person name="Silar P."/>
            <person name="Natvig D."/>
            <person name="Lalanne C."/>
            <person name="Gautier V."/>
            <person name="Ament-Velasquez S.L."/>
            <person name="Kruys A."/>
            <person name="Hutchinson M.I."/>
            <person name="Powell A.J."/>
            <person name="Barry K."/>
            <person name="Miller A.N."/>
            <person name="Grigoriev I.V."/>
            <person name="Debuchy R."/>
            <person name="Gladieux P."/>
            <person name="Thoren M.H."/>
            <person name="Johannesson H."/>
        </authorList>
    </citation>
    <scope>NUCLEOTIDE SEQUENCE</scope>
    <source>
        <strain evidence="2">8032-3</strain>
    </source>
</reference>
<protein>
    <submittedName>
        <fullName evidence="2">Uncharacterized protein</fullName>
    </submittedName>
</protein>
<feature type="region of interest" description="Disordered" evidence="1">
    <location>
        <begin position="50"/>
        <end position="71"/>
    </location>
</feature>
<proteinExistence type="predicted"/>
<dbReference type="EMBL" id="MU838998">
    <property type="protein sequence ID" value="KAK1771802.1"/>
    <property type="molecule type" value="Genomic_DNA"/>
</dbReference>
<dbReference type="AlphaFoldDB" id="A0AAJ0CAN7"/>
<organism evidence="2 3">
    <name type="scientific">Phialemonium atrogriseum</name>
    <dbReference type="NCBI Taxonomy" id="1093897"/>
    <lineage>
        <taxon>Eukaryota</taxon>
        <taxon>Fungi</taxon>
        <taxon>Dikarya</taxon>
        <taxon>Ascomycota</taxon>
        <taxon>Pezizomycotina</taxon>
        <taxon>Sordariomycetes</taxon>
        <taxon>Sordariomycetidae</taxon>
        <taxon>Cephalothecales</taxon>
        <taxon>Cephalothecaceae</taxon>
        <taxon>Phialemonium</taxon>
    </lineage>
</organism>